<accession>A0A2C6KG76</accession>
<reference evidence="1 2" key="1">
    <citation type="journal article" date="2017" name="Int. J. Parasitol.">
        <title>The genome of the protozoan parasite Cystoisospora suis and a reverse vaccinology approach to identify vaccine candidates.</title>
        <authorList>
            <person name="Palmieri N."/>
            <person name="Shrestha A."/>
            <person name="Ruttkowski B."/>
            <person name="Beck T."/>
            <person name="Vogl C."/>
            <person name="Tomley F."/>
            <person name="Blake D.P."/>
            <person name="Joachim A."/>
        </authorList>
    </citation>
    <scope>NUCLEOTIDE SEQUENCE [LARGE SCALE GENOMIC DNA]</scope>
    <source>
        <strain evidence="1 2">Wien I</strain>
    </source>
</reference>
<dbReference type="VEuPathDB" id="ToxoDB:CSUI_006682"/>
<protein>
    <submittedName>
        <fullName evidence="1">Uncharacterized protein</fullName>
    </submittedName>
</protein>
<dbReference type="AlphaFoldDB" id="A0A2C6KG76"/>
<feature type="non-terminal residue" evidence="1">
    <location>
        <position position="1"/>
    </location>
</feature>
<name>A0A2C6KG76_9APIC</name>
<keyword evidence="2" id="KW-1185">Reference proteome</keyword>
<organism evidence="1 2">
    <name type="scientific">Cystoisospora suis</name>
    <dbReference type="NCBI Taxonomy" id="483139"/>
    <lineage>
        <taxon>Eukaryota</taxon>
        <taxon>Sar</taxon>
        <taxon>Alveolata</taxon>
        <taxon>Apicomplexa</taxon>
        <taxon>Conoidasida</taxon>
        <taxon>Coccidia</taxon>
        <taxon>Eucoccidiorida</taxon>
        <taxon>Eimeriorina</taxon>
        <taxon>Sarcocystidae</taxon>
        <taxon>Cystoisospora</taxon>
    </lineage>
</organism>
<dbReference type="GeneID" id="94430046"/>
<proteinExistence type="predicted"/>
<evidence type="ECO:0000313" key="1">
    <source>
        <dbReference type="EMBL" id="PHJ19490.1"/>
    </source>
</evidence>
<sequence>ASSSRRLGYATDDVGSGGRRVEGICTPRLKKNDGAARTVTTGAVAESETRVIFF</sequence>
<comment type="caution">
    <text evidence="1">The sequence shown here is derived from an EMBL/GenBank/DDBJ whole genome shotgun (WGS) entry which is preliminary data.</text>
</comment>
<dbReference type="Proteomes" id="UP000221165">
    <property type="component" value="Unassembled WGS sequence"/>
</dbReference>
<dbReference type="RefSeq" id="XP_067921190.1">
    <property type="nucleotide sequence ID" value="XM_068066835.1"/>
</dbReference>
<gene>
    <name evidence="1" type="ORF">CSUI_006682</name>
</gene>
<dbReference type="EMBL" id="MIGC01003417">
    <property type="protein sequence ID" value="PHJ19490.1"/>
    <property type="molecule type" value="Genomic_DNA"/>
</dbReference>
<evidence type="ECO:0000313" key="2">
    <source>
        <dbReference type="Proteomes" id="UP000221165"/>
    </source>
</evidence>